<sequence length="408" mass="45094">MFIITDYELVEKNVDKIGNPKAHTGDPKTFQGYGGAKRRLDENMQAYAGTPTPKKMTKVESGGPVMPINGISPYISGRWRIGGTATDIEGLRNINSKRGPMKVFSFILTDKSGKSIKITSFAETAEKFHPQLQENGSYYISGGPSCIKPANKKFNSTGHDYEITLSHDSLIEMAEEQTYEAPKIVLHKISLDTLSQHSGQSVDILAMIDKVEDAVTIRKKDNTETLRRNVQLIDQSATSVTLTLWGDHAQSFAGEEGEEGRAIGIKNAFVREYMGTYSLSINAGCRIEIDPESDECKELHKWFEGERPTIEVKSISTQANSGSSNFIDELRLFSFFTNPNLFIDEKGIYFNNIGVVTQIRSDNALYMSCANGDCSKKVTQNGSIYQCAANHSSTTAKFSNTTNFSTCT</sequence>
<reference evidence="2" key="1">
    <citation type="submission" date="2022-11" db="UniProtKB">
        <authorList>
            <consortium name="WormBaseParasite"/>
        </authorList>
    </citation>
    <scope>IDENTIFICATION</scope>
</reference>
<organism evidence="1 2">
    <name type="scientific">Panagrolaimus sp. PS1159</name>
    <dbReference type="NCBI Taxonomy" id="55785"/>
    <lineage>
        <taxon>Eukaryota</taxon>
        <taxon>Metazoa</taxon>
        <taxon>Ecdysozoa</taxon>
        <taxon>Nematoda</taxon>
        <taxon>Chromadorea</taxon>
        <taxon>Rhabditida</taxon>
        <taxon>Tylenchina</taxon>
        <taxon>Panagrolaimomorpha</taxon>
        <taxon>Panagrolaimoidea</taxon>
        <taxon>Panagrolaimidae</taxon>
        <taxon>Panagrolaimus</taxon>
    </lineage>
</organism>
<name>A0AC35FCV0_9BILA</name>
<dbReference type="Proteomes" id="UP000887580">
    <property type="component" value="Unplaced"/>
</dbReference>
<accession>A0AC35FCV0</accession>
<evidence type="ECO:0000313" key="1">
    <source>
        <dbReference type="Proteomes" id="UP000887580"/>
    </source>
</evidence>
<dbReference type="WBParaSite" id="PS1159_v2.g15702.t1">
    <property type="protein sequence ID" value="PS1159_v2.g15702.t1"/>
    <property type="gene ID" value="PS1159_v2.g15702"/>
</dbReference>
<protein>
    <submittedName>
        <fullName evidence="2">Replication protein A OB domain-containing protein</fullName>
    </submittedName>
</protein>
<proteinExistence type="predicted"/>
<evidence type="ECO:0000313" key="2">
    <source>
        <dbReference type="WBParaSite" id="PS1159_v2.g15702.t1"/>
    </source>
</evidence>